<organism evidence="5 6">
    <name type="scientific">Maritalea mobilis</name>
    <dbReference type="NCBI Taxonomy" id="483324"/>
    <lineage>
        <taxon>Bacteria</taxon>
        <taxon>Pseudomonadati</taxon>
        <taxon>Pseudomonadota</taxon>
        <taxon>Alphaproteobacteria</taxon>
        <taxon>Hyphomicrobiales</taxon>
        <taxon>Devosiaceae</taxon>
        <taxon>Maritalea</taxon>
    </lineage>
</organism>
<sequence length="371" mass="41552">MLIVGRDKDKIKRAFPGIEAATYANFADQASLYDLAINLATVNSNSNKSLQEFYAVNRDLLQDLARRCHDIQIPKFINFSSVHALDEQNNGNYAVSKREGANLLKAMCLDNYFSVYLPSVFGKKWSGKLEFLNKLPKPLARAVFALLAALKPTVQIDTVVDEILDENGEAFAPKIISSRQENNGFYHFVRRAVDLMFAALVIIVFWWLLIALWIAVKIDSRGPGIFAQRRVGQFGNEFTCYKFRTMTVGTAQRGTHEVSKSAVTRVGRVFRKFKLDELPQVINILKGEMSLIGPRPCLPVQEELIHERRIRGVLEIKPGISGYAQIRNIDMSEPVFLAKTDAAYVGLRGLVLDCKIAIATAFGSGMSDKTR</sequence>
<keyword evidence="2" id="KW-0270">Exopolysaccharide synthesis</keyword>
<keyword evidence="6" id="KW-1185">Reference proteome</keyword>
<comment type="similarity">
    <text evidence="1">Belongs to the bacterial sugar transferase family.</text>
</comment>
<dbReference type="PANTHER" id="PTHR30576">
    <property type="entry name" value="COLANIC BIOSYNTHESIS UDP-GLUCOSE LIPID CARRIER TRANSFERASE"/>
    <property type="match status" value="1"/>
</dbReference>
<dbReference type="SUPFAM" id="SSF51735">
    <property type="entry name" value="NAD(P)-binding Rossmann-fold domains"/>
    <property type="match status" value="1"/>
</dbReference>
<evidence type="ECO:0000313" key="5">
    <source>
        <dbReference type="EMBL" id="TDQ60447.1"/>
    </source>
</evidence>
<evidence type="ECO:0000256" key="1">
    <source>
        <dbReference type="ARBA" id="ARBA00006464"/>
    </source>
</evidence>
<dbReference type="InterPro" id="IPR036291">
    <property type="entry name" value="NAD(P)-bd_dom_sf"/>
</dbReference>
<keyword evidence="3" id="KW-1133">Transmembrane helix</keyword>
<evidence type="ECO:0000259" key="4">
    <source>
        <dbReference type="Pfam" id="PF02397"/>
    </source>
</evidence>
<gene>
    <name evidence="5" type="ORF">ATL17_3334</name>
</gene>
<dbReference type="PANTHER" id="PTHR30576:SF10">
    <property type="entry name" value="SLL5057 PROTEIN"/>
    <property type="match status" value="1"/>
</dbReference>
<feature type="domain" description="Bacterial sugar transferase" evidence="4">
    <location>
        <begin position="190"/>
        <end position="361"/>
    </location>
</feature>
<evidence type="ECO:0000313" key="6">
    <source>
        <dbReference type="Proteomes" id="UP000295391"/>
    </source>
</evidence>
<dbReference type="InterPro" id="IPR003362">
    <property type="entry name" value="Bact_transf"/>
</dbReference>
<keyword evidence="5" id="KW-0808">Transferase</keyword>
<dbReference type="Gene3D" id="3.40.50.720">
    <property type="entry name" value="NAD(P)-binding Rossmann-like Domain"/>
    <property type="match status" value="1"/>
</dbReference>
<evidence type="ECO:0000256" key="3">
    <source>
        <dbReference type="SAM" id="Phobius"/>
    </source>
</evidence>
<dbReference type="AlphaFoldDB" id="A0A4R6VGH2"/>
<feature type="transmembrane region" description="Helical" evidence="3">
    <location>
        <begin position="195"/>
        <end position="216"/>
    </location>
</feature>
<proteinExistence type="inferred from homology"/>
<dbReference type="Proteomes" id="UP000295391">
    <property type="component" value="Unassembled WGS sequence"/>
</dbReference>
<reference evidence="5 6" key="1">
    <citation type="submission" date="2019-03" db="EMBL/GenBank/DDBJ databases">
        <title>Genomic Encyclopedia of Type Strains, Phase III (KMG-III): the genomes of soil and plant-associated and newly described type strains.</title>
        <authorList>
            <person name="Whitman W."/>
        </authorList>
    </citation>
    <scope>NUCLEOTIDE SEQUENCE [LARGE SCALE GENOMIC DNA]</scope>
    <source>
        <strain evidence="5 6">CGMCC 1.7002</strain>
    </source>
</reference>
<name>A0A4R6VGH2_9HYPH</name>
<keyword evidence="3" id="KW-0812">Transmembrane</keyword>
<keyword evidence="3" id="KW-0472">Membrane</keyword>
<protein>
    <submittedName>
        <fullName evidence="5">Lipopolysaccharide/colanic/teichoic acid biosynthesis glycosyltransferase</fullName>
    </submittedName>
</protein>
<evidence type="ECO:0000256" key="2">
    <source>
        <dbReference type="ARBA" id="ARBA00023169"/>
    </source>
</evidence>
<accession>A0A4R6VGH2</accession>
<comment type="caution">
    <text evidence="5">The sequence shown here is derived from an EMBL/GenBank/DDBJ whole genome shotgun (WGS) entry which is preliminary data.</text>
</comment>
<dbReference type="Pfam" id="PF02397">
    <property type="entry name" value="Bac_transf"/>
    <property type="match status" value="1"/>
</dbReference>
<dbReference type="GO" id="GO:0016780">
    <property type="term" value="F:phosphotransferase activity, for other substituted phosphate groups"/>
    <property type="evidence" value="ECO:0007669"/>
    <property type="project" value="TreeGrafter"/>
</dbReference>
<dbReference type="GO" id="GO:0000271">
    <property type="term" value="P:polysaccharide biosynthetic process"/>
    <property type="evidence" value="ECO:0007669"/>
    <property type="project" value="UniProtKB-KW"/>
</dbReference>
<dbReference type="EMBL" id="SNYR01000004">
    <property type="protein sequence ID" value="TDQ60447.1"/>
    <property type="molecule type" value="Genomic_DNA"/>
</dbReference>